<evidence type="ECO:0000256" key="14">
    <source>
        <dbReference type="ARBA" id="ARBA00022884"/>
    </source>
</evidence>
<dbReference type="Gene3D" id="1.10.1520.10">
    <property type="entry name" value="Ribonuclease III domain"/>
    <property type="match status" value="1"/>
</dbReference>
<feature type="active site" evidence="16">
    <location>
        <position position="119"/>
    </location>
</feature>
<keyword evidence="8 16" id="KW-0819">tRNA processing</keyword>
<comment type="subcellular location">
    <subcellularLocation>
        <location evidence="2 16">Cytoplasm</location>
    </subcellularLocation>
</comment>
<dbReference type="Pfam" id="PF00035">
    <property type="entry name" value="dsrm"/>
    <property type="match status" value="1"/>
</dbReference>
<evidence type="ECO:0000256" key="2">
    <source>
        <dbReference type="ARBA" id="ARBA00004496"/>
    </source>
</evidence>
<keyword evidence="11 16" id="KW-0255">Endonuclease</keyword>
<dbReference type="FunFam" id="1.10.1520.10:FF:000001">
    <property type="entry name" value="Ribonuclease 3"/>
    <property type="match status" value="1"/>
</dbReference>
<dbReference type="GO" id="GO:0005737">
    <property type="term" value="C:cytoplasm"/>
    <property type="evidence" value="ECO:0007669"/>
    <property type="project" value="UniProtKB-SubCell"/>
</dbReference>
<dbReference type="GO" id="GO:0019843">
    <property type="term" value="F:rRNA binding"/>
    <property type="evidence" value="ECO:0007669"/>
    <property type="project" value="UniProtKB-KW"/>
</dbReference>
<dbReference type="Gene3D" id="3.30.160.20">
    <property type="match status" value="1"/>
</dbReference>
<dbReference type="GO" id="GO:0004525">
    <property type="term" value="F:ribonuclease III activity"/>
    <property type="evidence" value="ECO:0007669"/>
    <property type="project" value="UniProtKB-UniRule"/>
</dbReference>
<dbReference type="EMBL" id="BSPD01000073">
    <property type="protein sequence ID" value="GLS27255.1"/>
    <property type="molecule type" value="Genomic_DNA"/>
</dbReference>
<dbReference type="SMART" id="SM00358">
    <property type="entry name" value="DSRM"/>
    <property type="match status" value="1"/>
</dbReference>
<keyword evidence="9 16" id="KW-0540">Nuclease</keyword>
<evidence type="ECO:0000259" key="17">
    <source>
        <dbReference type="PROSITE" id="PS50137"/>
    </source>
</evidence>
<evidence type="ECO:0000256" key="1">
    <source>
        <dbReference type="ARBA" id="ARBA00000109"/>
    </source>
</evidence>
<evidence type="ECO:0000256" key="16">
    <source>
        <dbReference type="HAMAP-Rule" id="MF_00104"/>
    </source>
</evidence>
<dbReference type="PANTHER" id="PTHR14950">
    <property type="entry name" value="DICER-RELATED"/>
    <property type="match status" value="1"/>
</dbReference>
<evidence type="ECO:0000256" key="9">
    <source>
        <dbReference type="ARBA" id="ARBA00022722"/>
    </source>
</evidence>
<evidence type="ECO:0000313" key="19">
    <source>
        <dbReference type="EMBL" id="GLS27255.1"/>
    </source>
</evidence>
<dbReference type="GO" id="GO:0008033">
    <property type="term" value="P:tRNA processing"/>
    <property type="evidence" value="ECO:0007669"/>
    <property type="project" value="UniProtKB-KW"/>
</dbReference>
<evidence type="ECO:0000256" key="6">
    <source>
        <dbReference type="ARBA" id="ARBA00022552"/>
    </source>
</evidence>
<evidence type="ECO:0000256" key="3">
    <source>
        <dbReference type="ARBA" id="ARBA00010183"/>
    </source>
</evidence>
<dbReference type="Proteomes" id="UP001156870">
    <property type="component" value="Unassembled WGS sequence"/>
</dbReference>
<keyword evidence="16" id="KW-0699">rRNA-binding</keyword>
<dbReference type="InterPro" id="IPR011907">
    <property type="entry name" value="RNase_III"/>
</dbReference>
<dbReference type="GO" id="GO:0042802">
    <property type="term" value="F:identical protein binding"/>
    <property type="evidence" value="ECO:0007669"/>
    <property type="project" value="UniProtKB-ARBA"/>
</dbReference>
<dbReference type="SUPFAM" id="SSF54768">
    <property type="entry name" value="dsRNA-binding domain-like"/>
    <property type="match status" value="1"/>
</dbReference>
<comment type="similarity">
    <text evidence="3">Belongs to the ribonuclease III family.</text>
</comment>
<accession>A0AA37T5F2</accession>
<evidence type="ECO:0000256" key="13">
    <source>
        <dbReference type="ARBA" id="ARBA00022842"/>
    </source>
</evidence>
<evidence type="ECO:0000259" key="18">
    <source>
        <dbReference type="PROSITE" id="PS50142"/>
    </source>
</evidence>
<evidence type="ECO:0000256" key="4">
    <source>
        <dbReference type="ARBA" id="ARBA00011738"/>
    </source>
</evidence>
<keyword evidence="13 16" id="KW-0460">Magnesium</keyword>
<name>A0AA37T5F2_9GAMM</name>
<dbReference type="GO" id="GO:0046872">
    <property type="term" value="F:metal ion binding"/>
    <property type="evidence" value="ECO:0007669"/>
    <property type="project" value="UniProtKB-KW"/>
</dbReference>
<dbReference type="SUPFAM" id="SSF69065">
    <property type="entry name" value="RNase III domain-like"/>
    <property type="match status" value="1"/>
</dbReference>
<evidence type="ECO:0000256" key="12">
    <source>
        <dbReference type="ARBA" id="ARBA00022801"/>
    </source>
</evidence>
<evidence type="ECO:0000256" key="5">
    <source>
        <dbReference type="ARBA" id="ARBA00022490"/>
    </source>
</evidence>
<dbReference type="PANTHER" id="PTHR14950:SF37">
    <property type="entry name" value="ENDORIBONUCLEASE DICER"/>
    <property type="match status" value="1"/>
</dbReference>
<evidence type="ECO:0000256" key="11">
    <source>
        <dbReference type="ARBA" id="ARBA00022759"/>
    </source>
</evidence>
<keyword evidence="14 16" id="KW-0694">RNA-binding</keyword>
<dbReference type="HAMAP" id="MF_00104">
    <property type="entry name" value="RNase_III"/>
    <property type="match status" value="1"/>
</dbReference>
<dbReference type="FunFam" id="3.30.160.20:FF:000003">
    <property type="entry name" value="Ribonuclease 3"/>
    <property type="match status" value="1"/>
</dbReference>
<dbReference type="SMART" id="SM00535">
    <property type="entry name" value="RIBOc"/>
    <property type="match status" value="1"/>
</dbReference>
<dbReference type="GO" id="GO:0006397">
    <property type="term" value="P:mRNA processing"/>
    <property type="evidence" value="ECO:0007669"/>
    <property type="project" value="UniProtKB-UniRule"/>
</dbReference>
<dbReference type="PROSITE" id="PS00517">
    <property type="entry name" value="RNASE_3_1"/>
    <property type="match status" value="1"/>
</dbReference>
<feature type="binding site" evidence="16">
    <location>
        <position position="43"/>
    </location>
    <ligand>
        <name>Mg(2+)</name>
        <dbReference type="ChEBI" id="CHEBI:18420"/>
    </ligand>
</feature>
<feature type="active site" evidence="16">
    <location>
        <position position="47"/>
    </location>
</feature>
<keyword evidence="10 16" id="KW-0479">Metal-binding</keyword>
<keyword evidence="5 16" id="KW-0963">Cytoplasm</keyword>
<evidence type="ECO:0000256" key="8">
    <source>
        <dbReference type="ARBA" id="ARBA00022694"/>
    </source>
</evidence>
<dbReference type="AlphaFoldDB" id="A0AA37T5F2"/>
<dbReference type="RefSeq" id="WP_232593779.1">
    <property type="nucleotide sequence ID" value="NZ_BSPD01000073.1"/>
</dbReference>
<dbReference type="NCBIfam" id="TIGR02191">
    <property type="entry name" value="RNaseIII"/>
    <property type="match status" value="1"/>
</dbReference>
<organism evidence="19 20">
    <name type="scientific">Marinibactrum halimedae</name>
    <dbReference type="NCBI Taxonomy" id="1444977"/>
    <lineage>
        <taxon>Bacteria</taxon>
        <taxon>Pseudomonadati</taxon>
        <taxon>Pseudomonadota</taxon>
        <taxon>Gammaproteobacteria</taxon>
        <taxon>Cellvibrionales</taxon>
        <taxon>Cellvibrionaceae</taxon>
        <taxon>Marinibactrum</taxon>
    </lineage>
</organism>
<dbReference type="PROSITE" id="PS50142">
    <property type="entry name" value="RNASE_3_2"/>
    <property type="match status" value="1"/>
</dbReference>
<feature type="domain" description="RNase III" evidence="18">
    <location>
        <begin position="8"/>
        <end position="130"/>
    </location>
</feature>
<dbReference type="InterPro" id="IPR000999">
    <property type="entry name" value="RNase_III_dom"/>
</dbReference>
<dbReference type="Pfam" id="PF14622">
    <property type="entry name" value="Ribonucleas_3_3"/>
    <property type="match status" value="1"/>
</dbReference>
<feature type="binding site" evidence="16">
    <location>
        <position position="119"/>
    </location>
    <ligand>
        <name>Mg(2+)</name>
        <dbReference type="ChEBI" id="CHEBI:18420"/>
    </ligand>
</feature>
<dbReference type="InterPro" id="IPR036389">
    <property type="entry name" value="RNase_III_sf"/>
</dbReference>
<proteinExistence type="inferred from homology"/>
<feature type="domain" description="DRBM" evidence="17">
    <location>
        <begin position="157"/>
        <end position="227"/>
    </location>
</feature>
<keyword evidence="7 16" id="KW-0507">mRNA processing</keyword>
<dbReference type="PROSITE" id="PS50137">
    <property type="entry name" value="DS_RBD"/>
    <property type="match status" value="1"/>
</dbReference>
<keyword evidence="6 16" id="KW-0698">rRNA processing</keyword>
<dbReference type="InterPro" id="IPR014720">
    <property type="entry name" value="dsRBD_dom"/>
</dbReference>
<dbReference type="CDD" id="cd00593">
    <property type="entry name" value="RIBOc"/>
    <property type="match status" value="1"/>
</dbReference>
<reference evidence="19 20" key="1">
    <citation type="journal article" date="2014" name="Int. J. Syst. Evol. Microbiol.">
        <title>Complete genome sequence of Corynebacterium casei LMG S-19264T (=DSM 44701T), isolated from a smear-ripened cheese.</title>
        <authorList>
            <consortium name="US DOE Joint Genome Institute (JGI-PGF)"/>
            <person name="Walter F."/>
            <person name="Albersmeier A."/>
            <person name="Kalinowski J."/>
            <person name="Ruckert C."/>
        </authorList>
    </citation>
    <scope>NUCLEOTIDE SEQUENCE [LARGE SCALE GENOMIC DNA]</scope>
    <source>
        <strain evidence="19 20">NBRC 110095</strain>
    </source>
</reference>
<keyword evidence="12 16" id="KW-0378">Hydrolase</keyword>
<evidence type="ECO:0000256" key="10">
    <source>
        <dbReference type="ARBA" id="ARBA00022723"/>
    </source>
</evidence>
<protein>
    <recommendedName>
        <fullName evidence="16">Ribonuclease 3</fullName>
        <ecNumber evidence="16">3.1.26.3</ecNumber>
    </recommendedName>
    <alternativeName>
        <fullName evidence="16">Ribonuclease III</fullName>
        <shortName evidence="16">RNase III</shortName>
    </alternativeName>
</protein>
<gene>
    <name evidence="16 19" type="primary">rnc</name>
    <name evidence="19" type="ORF">GCM10007877_29740</name>
</gene>
<comment type="subunit">
    <text evidence="4 16">Homodimer.</text>
</comment>
<comment type="caution">
    <text evidence="19">The sequence shown here is derived from an EMBL/GenBank/DDBJ whole genome shotgun (WGS) entry which is preliminary data.</text>
</comment>
<evidence type="ECO:0000256" key="15">
    <source>
        <dbReference type="ARBA" id="ARBA00049596"/>
    </source>
</evidence>
<keyword evidence="20" id="KW-1185">Reference proteome</keyword>
<comment type="cofactor">
    <cofactor evidence="16">
        <name>Mg(2+)</name>
        <dbReference type="ChEBI" id="CHEBI:18420"/>
    </cofactor>
</comment>
<comment type="function">
    <text evidence="15 16">Digests double-stranded RNA. Involved in the processing of primary rRNA transcript to yield the immediate precursors to the large and small rRNAs (23S and 16S). Processes some mRNAs, and tRNAs when they are encoded in the rRNA operon. Processes pre-crRNA and tracrRNA of type II CRISPR loci if present in the organism.</text>
</comment>
<feature type="binding site" evidence="16">
    <location>
        <position position="116"/>
    </location>
    <ligand>
        <name>Mg(2+)</name>
        <dbReference type="ChEBI" id="CHEBI:18420"/>
    </ligand>
</feature>
<dbReference type="GO" id="GO:0006364">
    <property type="term" value="P:rRNA processing"/>
    <property type="evidence" value="ECO:0007669"/>
    <property type="project" value="UniProtKB-UniRule"/>
</dbReference>
<dbReference type="EC" id="3.1.26.3" evidence="16"/>
<evidence type="ECO:0000256" key="7">
    <source>
        <dbReference type="ARBA" id="ARBA00022664"/>
    </source>
</evidence>
<evidence type="ECO:0000313" key="20">
    <source>
        <dbReference type="Proteomes" id="UP001156870"/>
    </source>
</evidence>
<comment type="catalytic activity">
    <reaction evidence="1 16">
        <text>Endonucleolytic cleavage to 5'-phosphomonoester.</text>
        <dbReference type="EC" id="3.1.26.3"/>
    </reaction>
</comment>
<sequence>MSSNPILIDALQRRIGYTFKDLSLLDQALTHRSFGVKNNERLEFLGDSILGFIIGEALYQQFSNASEGALTRIRSTLVKGETLAEIAREFQLGDCLILGEGEMKSGGFRRSSILADTVEAIIGAIYTDSDFSNCRKIVLNWYGDRMQSVSPDKPHKDPKTQLQELLQAKHQPLPDYEVVATSGEVHDQLITVQCRVSLLEEAFEATGKNRKQAEKAAAKQVLSALYAAGFKNK</sequence>
<dbReference type="CDD" id="cd10845">
    <property type="entry name" value="DSRM_RNAse_III_family"/>
    <property type="match status" value="1"/>
</dbReference>